<dbReference type="EMBL" id="CACSIM010000003">
    <property type="protein sequence ID" value="CAA0106893.1"/>
    <property type="molecule type" value="Genomic_DNA"/>
</dbReference>
<dbReference type="InterPro" id="IPR052339">
    <property type="entry name" value="Fe-S_Maturation_MIP18"/>
</dbReference>
<feature type="domain" description="PaaD zinc beta ribbon" evidence="2">
    <location>
        <begin position="128"/>
        <end position="171"/>
    </location>
</feature>
<keyword evidence="5" id="KW-1185">Reference proteome</keyword>
<feature type="domain" description="MIP18 family-like" evidence="1">
    <location>
        <begin position="28"/>
        <end position="87"/>
    </location>
</feature>
<dbReference type="InterPro" id="IPR056572">
    <property type="entry name" value="Zn_ribbon_PaaD"/>
</dbReference>
<dbReference type="InterPro" id="IPR011883">
    <property type="entry name" value="PaaD-like"/>
</dbReference>
<sequence length="173" mass="19515">MKDSQLIPLLPLEEYQRRRRRRESSIPEVWDLLDAVKDPEIPVLSIWDLGVLQDIKKNGNELLVTITPTYSGCPAVDVMKEDILIALQKSGYVNSRVESKLSPAWTTAWMSSEGRKKLQEYGIAPSKHSNTGIQCPHCNSMDVAVISEFGSTSCKSLYRCKACSEAFDYFKNI</sequence>
<dbReference type="Gene3D" id="3.30.300.130">
    <property type="entry name" value="Fe-S cluster assembly (FSCA)"/>
    <property type="match status" value="1"/>
</dbReference>
<evidence type="ECO:0000259" key="2">
    <source>
        <dbReference type="Pfam" id="PF23451"/>
    </source>
</evidence>
<dbReference type="RefSeq" id="WP_200842744.1">
    <property type="nucleotide sequence ID" value="NZ_CACSIK010000002.1"/>
</dbReference>
<gene>
    <name evidence="4" type="primary">paaD</name>
    <name evidence="4" type="ORF">IHBHHGIJ_03018</name>
    <name evidence="3" type="ORF">KFEGEMFD_02391</name>
</gene>
<evidence type="ECO:0000313" key="5">
    <source>
        <dbReference type="Proteomes" id="UP000435877"/>
    </source>
</evidence>
<dbReference type="InterPro" id="IPR034904">
    <property type="entry name" value="FSCA_dom_sf"/>
</dbReference>
<dbReference type="EMBL" id="CACSIK010000002">
    <property type="protein sequence ID" value="CAA0107018.1"/>
    <property type="molecule type" value="Genomic_DNA"/>
</dbReference>
<evidence type="ECO:0000259" key="1">
    <source>
        <dbReference type="Pfam" id="PF01883"/>
    </source>
</evidence>
<reference evidence="5 6" key="1">
    <citation type="submission" date="2019-11" db="EMBL/GenBank/DDBJ databases">
        <authorList>
            <person name="Holert J."/>
        </authorList>
    </citation>
    <scope>NUCLEOTIDE SEQUENCE [LARGE SCALE GENOMIC DNA]</scope>
    <source>
        <strain evidence="3">BC3_2A</strain>
        <strain evidence="4">SB11_1A</strain>
    </source>
</reference>
<dbReference type="NCBIfam" id="TIGR02159">
    <property type="entry name" value="PA_CoA_Oxy4"/>
    <property type="match status" value="1"/>
</dbReference>
<dbReference type="InterPro" id="IPR002744">
    <property type="entry name" value="MIP18-like"/>
</dbReference>
<dbReference type="PANTHER" id="PTHR42831:SF3">
    <property type="entry name" value="1,2-PHENYLACETYL-COA EPOXIDASE, SUBUNIT D-RELATED"/>
    <property type="match status" value="1"/>
</dbReference>
<dbReference type="SUPFAM" id="SSF117916">
    <property type="entry name" value="Fe-S cluster assembly (FSCA) domain-like"/>
    <property type="match status" value="1"/>
</dbReference>
<organism evidence="4 5">
    <name type="scientific">Zhongshania aliphaticivorans</name>
    <dbReference type="NCBI Taxonomy" id="1470434"/>
    <lineage>
        <taxon>Bacteria</taxon>
        <taxon>Pseudomonadati</taxon>
        <taxon>Pseudomonadota</taxon>
        <taxon>Gammaproteobacteria</taxon>
        <taxon>Cellvibrionales</taxon>
        <taxon>Spongiibacteraceae</taxon>
        <taxon>Zhongshania</taxon>
    </lineage>
</organism>
<dbReference type="Pfam" id="PF23451">
    <property type="entry name" value="Zn_ribbon_PaaD"/>
    <property type="match status" value="1"/>
</dbReference>
<dbReference type="Proteomes" id="UP000439591">
    <property type="component" value="Unassembled WGS sequence"/>
</dbReference>
<evidence type="ECO:0000313" key="4">
    <source>
        <dbReference type="EMBL" id="CAA0107018.1"/>
    </source>
</evidence>
<name>A0A5S9PQY4_9GAMM</name>
<accession>A0A5S9PQY4</accession>
<dbReference type="Pfam" id="PF01883">
    <property type="entry name" value="FeS_assembly_P"/>
    <property type="match status" value="1"/>
</dbReference>
<protein>
    <submittedName>
        <fullName evidence="4">1,2-phenylacetyl-CoA epoxidase, subunit D</fullName>
    </submittedName>
</protein>
<dbReference type="Proteomes" id="UP000435877">
    <property type="component" value="Unassembled WGS sequence"/>
</dbReference>
<dbReference type="PANTHER" id="PTHR42831">
    <property type="entry name" value="FE-S PROTEIN MATURATION AUXILIARY FACTOR YITW"/>
    <property type="match status" value="1"/>
</dbReference>
<dbReference type="AlphaFoldDB" id="A0A5S9PQY4"/>
<evidence type="ECO:0000313" key="3">
    <source>
        <dbReference type="EMBL" id="CAA0106893.1"/>
    </source>
</evidence>
<proteinExistence type="predicted"/>
<evidence type="ECO:0000313" key="6">
    <source>
        <dbReference type="Proteomes" id="UP000439591"/>
    </source>
</evidence>